<evidence type="ECO:0000256" key="1">
    <source>
        <dbReference type="SAM" id="MobiDB-lite"/>
    </source>
</evidence>
<comment type="caution">
    <text evidence="2">The sequence shown here is derived from an EMBL/GenBank/DDBJ whole genome shotgun (WGS) entry which is preliminary data.</text>
</comment>
<evidence type="ECO:0000313" key="3">
    <source>
        <dbReference type="Proteomes" id="UP000613177"/>
    </source>
</evidence>
<dbReference type="Proteomes" id="UP000613177">
    <property type="component" value="Unassembled WGS sequence"/>
</dbReference>
<name>A0A8H7VTM4_9FUNG</name>
<organism evidence="2 3">
    <name type="scientific">Thamnidium elegans</name>
    <dbReference type="NCBI Taxonomy" id="101142"/>
    <lineage>
        <taxon>Eukaryota</taxon>
        <taxon>Fungi</taxon>
        <taxon>Fungi incertae sedis</taxon>
        <taxon>Mucoromycota</taxon>
        <taxon>Mucoromycotina</taxon>
        <taxon>Mucoromycetes</taxon>
        <taxon>Mucorales</taxon>
        <taxon>Mucorineae</taxon>
        <taxon>Mucoraceae</taxon>
        <taxon>Thamnidium</taxon>
    </lineage>
</organism>
<protein>
    <submittedName>
        <fullName evidence="2">Uncharacterized protein</fullName>
    </submittedName>
</protein>
<feature type="region of interest" description="Disordered" evidence="1">
    <location>
        <begin position="130"/>
        <end position="180"/>
    </location>
</feature>
<accession>A0A8H7VTM4</accession>
<keyword evidence="3" id="KW-1185">Reference proteome</keyword>
<sequence length="203" mass="23186">MTTQKLTHFLDTFYAEAYEKLFFPDFFITEEPRDWNAIAYLMQSAQKDPTIPTRSGNKALAQDTKIMQAYVISGTIADTMLRQMDNALKSAKGKSAISEFWKNSASIASTSISYERSKYQLHGQMAEEIVRKGENKSRKRQRVRDRELMEGNEAEGTQDHGDTGDTPNSGDEKEDEKEVDSIWESWETLLKTIRESTVLPALR</sequence>
<dbReference type="AlphaFoldDB" id="A0A8H7VTM4"/>
<proteinExistence type="predicted"/>
<reference evidence="2" key="1">
    <citation type="submission" date="2021-01" db="EMBL/GenBank/DDBJ databases">
        <title>Metabolic potential, ecology and presence of endohyphal bacteria is reflected in genomic diversity of Mucoromycotina.</title>
        <authorList>
            <person name="Muszewska A."/>
            <person name="Okrasinska A."/>
            <person name="Steczkiewicz K."/>
            <person name="Drgas O."/>
            <person name="Orlowska M."/>
            <person name="Perlinska-Lenart U."/>
            <person name="Aleksandrzak-Piekarczyk T."/>
            <person name="Szatraj K."/>
            <person name="Zielenkiewicz U."/>
            <person name="Pilsyk S."/>
            <person name="Malc E."/>
            <person name="Mieczkowski P."/>
            <person name="Kruszewska J.S."/>
            <person name="Biernat P."/>
            <person name="Pawlowska J."/>
        </authorList>
    </citation>
    <scope>NUCLEOTIDE SEQUENCE</scope>
    <source>
        <strain evidence="2">WA0000018081</strain>
    </source>
</reference>
<gene>
    <name evidence="2" type="ORF">INT48_006849</name>
</gene>
<evidence type="ECO:0000313" key="2">
    <source>
        <dbReference type="EMBL" id="KAG2232670.1"/>
    </source>
</evidence>
<dbReference type="EMBL" id="JAEPRE010000103">
    <property type="protein sequence ID" value="KAG2232670.1"/>
    <property type="molecule type" value="Genomic_DNA"/>
</dbReference>